<dbReference type="PANTHER" id="PTHR48049">
    <property type="entry name" value="GLYCOSYLTRANSFERASE"/>
    <property type="match status" value="1"/>
</dbReference>
<protein>
    <recommendedName>
        <fullName evidence="1">Bifunctional inhibitor/plant lipid transfer protein/seed storage helical domain-containing protein</fullName>
    </recommendedName>
</protein>
<dbReference type="PANTHER" id="PTHR48049:SF1">
    <property type="entry name" value="UDP-GLYCOSYLTRANSFERASE SUPERFAMILY PROTEIN"/>
    <property type="match status" value="1"/>
</dbReference>
<keyword evidence="3" id="KW-1185">Reference proteome</keyword>
<proteinExistence type="predicted"/>
<accession>A0AAQ3MPH5</accession>
<dbReference type="SUPFAM" id="SSF47699">
    <property type="entry name" value="Bifunctional inhibitor/lipid-transfer protein/seed storage 2S albumin"/>
    <property type="match status" value="1"/>
</dbReference>
<dbReference type="SUPFAM" id="SSF53756">
    <property type="entry name" value="UDP-Glycosyltransferase/glycogen phosphorylase"/>
    <property type="match status" value="1"/>
</dbReference>
<dbReference type="AlphaFoldDB" id="A0AAQ3MPH5"/>
<sequence length="416" mass="45186">MLLCEKDIEVHLLELKPNIVFFDHAYWVPKPRLTQCLKIKSLVYHVISFSSLTCESSYSHPLGISKGYCCNIAEHHPLLHEQKFLAGSGKVDHGKGIVHTESCTNSILTQSYATGLKGCTVIEGAYADCHRRHVTVPKEATCLIDENCAKWLGNYEAGSVVYCSFGSECTLEPCQFQEVVLGLELSGMPFVAALRPPKGFECVESALPKGFKERVQGRGVVSSACFPHRFILEHPSVGCFVTLCGHSGSLSGALVNKCQLVLLPKNHGEMVFSAGVIGTTLKVGVEAEKFTTKRIRSSCLENLVKENMTHTSGNVRVQWLLATLLIVMLGGAKAIALCDTESSKLSACYAAVTGQHPPKPSEKCCDVVKHSNLPCLCRYKSVLPAFGFNPTNALALPSKCGLKTPPECRGNSLMPE</sequence>
<organism evidence="2 3">
    <name type="scientific">Vigna mungo</name>
    <name type="common">Black gram</name>
    <name type="synonym">Phaseolus mungo</name>
    <dbReference type="NCBI Taxonomy" id="3915"/>
    <lineage>
        <taxon>Eukaryota</taxon>
        <taxon>Viridiplantae</taxon>
        <taxon>Streptophyta</taxon>
        <taxon>Embryophyta</taxon>
        <taxon>Tracheophyta</taxon>
        <taxon>Spermatophyta</taxon>
        <taxon>Magnoliopsida</taxon>
        <taxon>eudicotyledons</taxon>
        <taxon>Gunneridae</taxon>
        <taxon>Pentapetalae</taxon>
        <taxon>rosids</taxon>
        <taxon>fabids</taxon>
        <taxon>Fabales</taxon>
        <taxon>Fabaceae</taxon>
        <taxon>Papilionoideae</taxon>
        <taxon>50 kb inversion clade</taxon>
        <taxon>NPAAA clade</taxon>
        <taxon>indigoferoid/millettioid clade</taxon>
        <taxon>Phaseoleae</taxon>
        <taxon>Vigna</taxon>
    </lineage>
</organism>
<evidence type="ECO:0000313" key="2">
    <source>
        <dbReference type="EMBL" id="WVY94626.1"/>
    </source>
</evidence>
<dbReference type="Gene3D" id="1.10.110.10">
    <property type="entry name" value="Plant lipid-transfer and hydrophobic proteins"/>
    <property type="match status" value="1"/>
</dbReference>
<dbReference type="Proteomes" id="UP001374535">
    <property type="component" value="Chromosome 10"/>
</dbReference>
<dbReference type="InterPro" id="IPR044741">
    <property type="entry name" value="NsLTP-like"/>
</dbReference>
<dbReference type="SMART" id="SM00499">
    <property type="entry name" value="AAI"/>
    <property type="match status" value="1"/>
</dbReference>
<dbReference type="Gene3D" id="3.40.50.2000">
    <property type="entry name" value="Glycogen Phosphorylase B"/>
    <property type="match status" value="2"/>
</dbReference>
<dbReference type="InterPro" id="IPR050481">
    <property type="entry name" value="UDP-glycosyltransf_plant"/>
</dbReference>
<evidence type="ECO:0000259" key="1">
    <source>
        <dbReference type="SMART" id="SM00499"/>
    </source>
</evidence>
<name>A0AAQ3MPH5_VIGMU</name>
<evidence type="ECO:0000313" key="3">
    <source>
        <dbReference type="Proteomes" id="UP001374535"/>
    </source>
</evidence>
<dbReference type="EMBL" id="CP144691">
    <property type="protein sequence ID" value="WVY94626.1"/>
    <property type="molecule type" value="Genomic_DNA"/>
</dbReference>
<dbReference type="Pfam" id="PF14368">
    <property type="entry name" value="LTP_2"/>
    <property type="match status" value="1"/>
</dbReference>
<dbReference type="InterPro" id="IPR036312">
    <property type="entry name" value="Bifun_inhib/LTP/seed_sf"/>
</dbReference>
<reference evidence="2 3" key="1">
    <citation type="journal article" date="2023" name="Life. Sci Alliance">
        <title>Evolutionary insights into 3D genome organization and epigenetic landscape of Vigna mungo.</title>
        <authorList>
            <person name="Junaid A."/>
            <person name="Singh B."/>
            <person name="Bhatia S."/>
        </authorList>
    </citation>
    <scope>NUCLEOTIDE SEQUENCE [LARGE SCALE GENOMIC DNA]</scope>
    <source>
        <strain evidence="2">Urdbean</strain>
    </source>
</reference>
<dbReference type="CDD" id="cd04660">
    <property type="entry name" value="nsLTP_like"/>
    <property type="match status" value="1"/>
</dbReference>
<dbReference type="InterPro" id="IPR016140">
    <property type="entry name" value="Bifunc_inhib/LTP/seed_store"/>
</dbReference>
<feature type="domain" description="Bifunctional inhibitor/plant lipid transfer protein/seed storage helical" evidence="1">
    <location>
        <begin position="338"/>
        <end position="408"/>
    </location>
</feature>
<gene>
    <name evidence="2" type="ORF">V8G54_033714</name>
</gene>
<dbReference type="GO" id="GO:0035251">
    <property type="term" value="F:UDP-glucosyltransferase activity"/>
    <property type="evidence" value="ECO:0007669"/>
    <property type="project" value="InterPro"/>
</dbReference>